<keyword evidence="2" id="KW-0732">Signal</keyword>
<feature type="signal peptide" evidence="2">
    <location>
        <begin position="1"/>
        <end position="30"/>
    </location>
</feature>
<comment type="caution">
    <text evidence="4">The sequence shown here is derived from an EMBL/GenBank/DDBJ whole genome shotgun (WGS) entry which is preliminary data.</text>
</comment>
<evidence type="ECO:0000256" key="2">
    <source>
        <dbReference type="SAM" id="SignalP"/>
    </source>
</evidence>
<dbReference type="STRING" id="128403.WA1_20580"/>
<protein>
    <submittedName>
        <fullName evidence="4">S-layer protein</fullName>
    </submittedName>
</protein>
<reference evidence="4 5" key="1">
    <citation type="journal article" date="2013" name="Genome Biol. Evol.">
        <title>Genomes of Stigonematalean cyanobacteria (subsection V) and the evolution of oxygenic photosynthesis from prokaryotes to plastids.</title>
        <authorList>
            <person name="Dagan T."/>
            <person name="Roettger M."/>
            <person name="Stucken K."/>
            <person name="Landan G."/>
            <person name="Koch R."/>
            <person name="Major P."/>
            <person name="Gould S.B."/>
            <person name="Goremykin V.V."/>
            <person name="Rippka R."/>
            <person name="Tandeau de Marsac N."/>
            <person name="Gugger M."/>
            <person name="Lockhart P.J."/>
            <person name="Allen J.F."/>
            <person name="Brune I."/>
            <person name="Maus I."/>
            <person name="Puhler A."/>
            <person name="Martin W.F."/>
        </authorList>
    </citation>
    <scope>NUCLEOTIDE SEQUENCE [LARGE SCALE GENOMIC DNA]</scope>
    <source>
        <strain evidence="4 5">PCC 7110</strain>
    </source>
</reference>
<keyword evidence="5" id="KW-1185">Reference proteome</keyword>
<name>A0A139XCE3_9CYAN</name>
<dbReference type="EMBL" id="ANNX02000020">
    <property type="protein sequence ID" value="KYC42368.1"/>
    <property type="molecule type" value="Genomic_DNA"/>
</dbReference>
<dbReference type="Pfam" id="PF00395">
    <property type="entry name" value="SLH"/>
    <property type="match status" value="2"/>
</dbReference>
<gene>
    <name evidence="4" type="ORF">WA1_20580</name>
</gene>
<dbReference type="PANTHER" id="PTHR43308">
    <property type="entry name" value="OUTER MEMBRANE PROTEIN ALPHA-RELATED"/>
    <property type="match status" value="1"/>
</dbReference>
<dbReference type="PROSITE" id="PS51272">
    <property type="entry name" value="SLH"/>
    <property type="match status" value="2"/>
</dbReference>
<dbReference type="AlphaFoldDB" id="A0A139XCE3"/>
<proteinExistence type="predicted"/>
<accession>A0A139XCE3</accession>
<feature type="region of interest" description="Disordered" evidence="1">
    <location>
        <begin position="664"/>
        <end position="706"/>
    </location>
</feature>
<evidence type="ECO:0000313" key="4">
    <source>
        <dbReference type="EMBL" id="KYC42368.1"/>
    </source>
</evidence>
<feature type="domain" description="SLH" evidence="3">
    <location>
        <begin position="575"/>
        <end position="639"/>
    </location>
</feature>
<feature type="domain" description="SLH" evidence="3">
    <location>
        <begin position="451"/>
        <end position="514"/>
    </location>
</feature>
<dbReference type="InterPro" id="IPR051465">
    <property type="entry name" value="Cell_Envelope_Struct_Comp"/>
</dbReference>
<evidence type="ECO:0000256" key="1">
    <source>
        <dbReference type="SAM" id="MobiDB-lite"/>
    </source>
</evidence>
<dbReference type="Proteomes" id="UP000076925">
    <property type="component" value="Unassembled WGS sequence"/>
</dbReference>
<organism evidence="4 5">
    <name type="scientific">Scytonema hofmannii PCC 7110</name>
    <dbReference type="NCBI Taxonomy" id="128403"/>
    <lineage>
        <taxon>Bacteria</taxon>
        <taxon>Bacillati</taxon>
        <taxon>Cyanobacteriota</taxon>
        <taxon>Cyanophyceae</taxon>
        <taxon>Nostocales</taxon>
        <taxon>Scytonemataceae</taxon>
        <taxon>Scytonema</taxon>
    </lineage>
</organism>
<sequence>MNQSYLTNFGKIVLAAAYLAIASPVSSAIAASVPKTTEAQSAETSTKQQLLIADDDVDDDKTTVSSELPEEVKTAVLSDISQRASVEASALRVVKAERIIWPNGCLGLKEEEGSCTKALVPGWQLVVADNSQMWVYRTNESGAIAKLDEASTQAITATMMKVRSTNEQIASRTTAIQRRETVVVQRRTQASAVEASAQSSQFSGARAASVQSTQMSAATVAVKSKTGFTLSILQPSGSFSEVIARISVKGKRGKGYFKERFLGDYKYKIKQTAKFVKGLKAGDRVVVRLFDTQNRFIGYSEFESLSANTVVNLILSANPTQYKVVRTVYGLDADFDGVVDEGSTTYDYFSEVSGQSASFFSSSQQVKVSQFQVQGYSTVAKTSVYPASFSKGKFAVVRQSLNVFSSNLAAALKAKPGQLVQLQEVSPDSRSTYDITQMMMGYREVGTARGVQVKFSDVSANHWAKDFIAELAALEIIEGFPDGTFRPDEYVTRAQFAAMLSQAFDKVTIRSAVKFKDVSTAYWAYNAIREAYQMGFLGASGNVFNPTMNLSRLETLFALAEGLNYTVSGSTEAILTAYTDATTIRSDVRNAIAALTQRGIVVNYPNVQSLNADKVATRSEVVALIYKALVSTGEVVDISSQYAVGQSQMQVGQQGEAEELNVEQVKPKKQHCNQGIGNGAEGCDPGNSHPHGGSNDEGGRTPGMKR</sequence>
<dbReference type="RefSeq" id="WP_017741658.1">
    <property type="nucleotide sequence ID" value="NZ_KQ976354.1"/>
</dbReference>
<evidence type="ECO:0000259" key="3">
    <source>
        <dbReference type="PROSITE" id="PS51272"/>
    </source>
</evidence>
<dbReference type="OrthoDB" id="9759810at2"/>
<feature type="chain" id="PRO_5007300644" evidence="2">
    <location>
        <begin position="31"/>
        <end position="706"/>
    </location>
</feature>
<evidence type="ECO:0000313" key="5">
    <source>
        <dbReference type="Proteomes" id="UP000076925"/>
    </source>
</evidence>
<dbReference type="PANTHER" id="PTHR43308:SF5">
    <property type="entry name" value="S-LAYER PROTEIN _ PEPTIDOGLYCAN ENDO-BETA-N-ACETYLGLUCOSAMINIDASE"/>
    <property type="match status" value="1"/>
</dbReference>
<dbReference type="InterPro" id="IPR001119">
    <property type="entry name" value="SLH_dom"/>
</dbReference>